<dbReference type="EMBL" id="CABWIL020000001">
    <property type="protein sequence ID" value="CAB3960529.1"/>
    <property type="molecule type" value="Genomic_DNA"/>
</dbReference>
<organism evidence="1 2">
    <name type="scientific">Burkholderia aenigmatica</name>
    <dbReference type="NCBI Taxonomy" id="2015348"/>
    <lineage>
        <taxon>Bacteria</taxon>
        <taxon>Pseudomonadati</taxon>
        <taxon>Pseudomonadota</taxon>
        <taxon>Betaproteobacteria</taxon>
        <taxon>Burkholderiales</taxon>
        <taxon>Burkholderiaceae</taxon>
        <taxon>Burkholderia</taxon>
        <taxon>Burkholderia cepacia complex</taxon>
    </lineage>
</organism>
<reference evidence="1 2" key="1">
    <citation type="submission" date="2020-04" db="EMBL/GenBank/DDBJ databases">
        <authorList>
            <person name="Depoorter E."/>
        </authorList>
    </citation>
    <scope>NUCLEOTIDE SEQUENCE [LARGE SCALE GENOMIC DNA]</scope>
    <source>
        <strain evidence="1 2">BCC0217</strain>
    </source>
</reference>
<dbReference type="AlphaFoldDB" id="A0A6J5IP49"/>
<sequence>MENKPATAPVLLRGVITGLTKRRESYEAIFTEADKQAMERTAVVAALAGLNDIALNLSTSTEFTETTGDLVTFRLNGEGSAHGSGYLFSKMVTRSKLSRSGRGLDGSDTQSGGVVMVFCLFTLIASVGVERYLNFS</sequence>
<evidence type="ECO:0000313" key="2">
    <source>
        <dbReference type="Proteomes" id="UP000494301"/>
    </source>
</evidence>
<evidence type="ECO:0000313" key="1">
    <source>
        <dbReference type="EMBL" id="CAB3960529.1"/>
    </source>
</evidence>
<proteinExistence type="predicted"/>
<dbReference type="Proteomes" id="UP000494301">
    <property type="component" value="Unassembled WGS sequence"/>
</dbReference>
<name>A0A6J5IP49_9BURK</name>
<gene>
    <name evidence="1" type="ORF">BLA3211_00267</name>
</gene>
<accession>A0A6J5IP49</accession>
<protein>
    <submittedName>
        <fullName evidence="1">Uncharacterized protein</fullName>
    </submittedName>
</protein>